<sequence>MALSFCSFNHHQELTVYPHTEVDTDDHQLLGYNENFMSTFSDSIVNPLFEFDDELFYSDSYTNLLPYFSSSPSDNVMSLSSPDIFPLQEFESYQYPKRQKSYADICHSSFAPSFFDGYVIANSDPVLPEFPAPVLPKFQVPAAAFNGGRSDWSTKKPSGESLSAQSIAARERRRKITEKTQELGKLIPGGNKMNTAEMLQAASKYVKFLQAQVKLLQLMESMHQGNKDSHLQTHELQILLASPMIQEKLYSQEKCLVPKEFLQTIANGE</sequence>
<dbReference type="InterPro" id="IPR045843">
    <property type="entry name" value="IND-like"/>
</dbReference>
<dbReference type="SUPFAM" id="SSF47459">
    <property type="entry name" value="HLH, helix-loop-helix DNA-binding domain"/>
    <property type="match status" value="1"/>
</dbReference>
<evidence type="ECO:0000256" key="5">
    <source>
        <dbReference type="ARBA" id="ARBA00023242"/>
    </source>
</evidence>
<dbReference type="InterPro" id="IPR011598">
    <property type="entry name" value="bHLH_dom"/>
</dbReference>
<proteinExistence type="predicted"/>
<evidence type="ECO:0000259" key="6">
    <source>
        <dbReference type="PROSITE" id="PS50888"/>
    </source>
</evidence>
<evidence type="ECO:0000256" key="1">
    <source>
        <dbReference type="ARBA" id="ARBA00004123"/>
    </source>
</evidence>
<protein>
    <recommendedName>
        <fullName evidence="6">BHLH domain-containing protein</fullName>
    </recommendedName>
</protein>
<evidence type="ECO:0000256" key="2">
    <source>
        <dbReference type="ARBA" id="ARBA00023015"/>
    </source>
</evidence>
<reference evidence="7" key="1">
    <citation type="journal article" date="2023" name="Plant Biotechnol. J.">
        <title>Chromosome-level wild Hevea brasiliensis genome provides new tools for genomic-assisted breeding and valuable loci to elevate rubber yield.</title>
        <authorList>
            <person name="Cheng H."/>
            <person name="Song X."/>
            <person name="Hu Y."/>
            <person name="Wu T."/>
            <person name="Yang Q."/>
            <person name="An Z."/>
            <person name="Feng S."/>
            <person name="Deng Z."/>
            <person name="Wu W."/>
            <person name="Zeng X."/>
            <person name="Tu M."/>
            <person name="Wang X."/>
            <person name="Huang H."/>
        </authorList>
    </citation>
    <scope>NUCLEOTIDE SEQUENCE</scope>
    <source>
        <strain evidence="7">MT/VB/25A 57/8</strain>
    </source>
</reference>
<accession>A0ABQ9KKH0</accession>
<evidence type="ECO:0000313" key="8">
    <source>
        <dbReference type="Proteomes" id="UP001174677"/>
    </source>
</evidence>
<dbReference type="Pfam" id="PF00010">
    <property type="entry name" value="HLH"/>
    <property type="match status" value="1"/>
</dbReference>
<dbReference type="EMBL" id="JARPOI010000017">
    <property type="protein sequence ID" value="KAJ9140903.1"/>
    <property type="molecule type" value="Genomic_DNA"/>
</dbReference>
<evidence type="ECO:0000313" key="7">
    <source>
        <dbReference type="EMBL" id="KAJ9140903.1"/>
    </source>
</evidence>
<dbReference type="PANTHER" id="PTHR16223:SF49">
    <property type="entry name" value="TRANSCRIPTION FACTOR BHLH52-RELATED"/>
    <property type="match status" value="1"/>
</dbReference>
<keyword evidence="5" id="KW-0539">Nucleus</keyword>
<name>A0ABQ9KKH0_HEVBR</name>
<dbReference type="Proteomes" id="UP001174677">
    <property type="component" value="Chromosome 17"/>
</dbReference>
<dbReference type="Gene3D" id="4.10.280.10">
    <property type="entry name" value="Helix-loop-helix DNA-binding domain"/>
    <property type="match status" value="1"/>
</dbReference>
<dbReference type="InterPro" id="IPR036638">
    <property type="entry name" value="HLH_DNA-bd_sf"/>
</dbReference>
<dbReference type="PROSITE" id="PS50888">
    <property type="entry name" value="BHLH"/>
    <property type="match status" value="1"/>
</dbReference>
<dbReference type="CDD" id="cd11393">
    <property type="entry name" value="bHLH_AtbHLH_like"/>
    <property type="match status" value="1"/>
</dbReference>
<dbReference type="InterPro" id="IPR045239">
    <property type="entry name" value="bHLH95_bHLH"/>
</dbReference>
<keyword evidence="3" id="KW-0238">DNA-binding</keyword>
<keyword evidence="4" id="KW-0804">Transcription</keyword>
<feature type="domain" description="BHLH" evidence="6">
    <location>
        <begin position="160"/>
        <end position="209"/>
    </location>
</feature>
<evidence type="ECO:0000256" key="3">
    <source>
        <dbReference type="ARBA" id="ARBA00023125"/>
    </source>
</evidence>
<dbReference type="SMART" id="SM00353">
    <property type="entry name" value="HLH"/>
    <property type="match status" value="1"/>
</dbReference>
<keyword evidence="2" id="KW-0805">Transcription regulation</keyword>
<comment type="caution">
    <text evidence="7">The sequence shown here is derived from an EMBL/GenBank/DDBJ whole genome shotgun (WGS) entry which is preliminary data.</text>
</comment>
<organism evidence="7 8">
    <name type="scientific">Hevea brasiliensis</name>
    <name type="common">Para rubber tree</name>
    <name type="synonym">Siphonia brasiliensis</name>
    <dbReference type="NCBI Taxonomy" id="3981"/>
    <lineage>
        <taxon>Eukaryota</taxon>
        <taxon>Viridiplantae</taxon>
        <taxon>Streptophyta</taxon>
        <taxon>Embryophyta</taxon>
        <taxon>Tracheophyta</taxon>
        <taxon>Spermatophyta</taxon>
        <taxon>Magnoliopsida</taxon>
        <taxon>eudicotyledons</taxon>
        <taxon>Gunneridae</taxon>
        <taxon>Pentapetalae</taxon>
        <taxon>rosids</taxon>
        <taxon>fabids</taxon>
        <taxon>Malpighiales</taxon>
        <taxon>Euphorbiaceae</taxon>
        <taxon>Crotonoideae</taxon>
        <taxon>Micrandreae</taxon>
        <taxon>Hevea</taxon>
    </lineage>
</organism>
<keyword evidence="8" id="KW-1185">Reference proteome</keyword>
<evidence type="ECO:0000256" key="4">
    <source>
        <dbReference type="ARBA" id="ARBA00023163"/>
    </source>
</evidence>
<dbReference type="PANTHER" id="PTHR16223">
    <property type="entry name" value="TRANSCRIPTION FACTOR BHLH83-RELATED"/>
    <property type="match status" value="1"/>
</dbReference>
<gene>
    <name evidence="7" type="ORF">P3X46_031495</name>
</gene>
<comment type="subcellular location">
    <subcellularLocation>
        <location evidence="1">Nucleus</location>
    </subcellularLocation>
</comment>